<accession>A0ABV0SZN7</accession>
<organism evidence="1 2">
    <name type="scientific">Ilyodon furcidens</name>
    <name type="common">goldbreast splitfin</name>
    <dbReference type="NCBI Taxonomy" id="33524"/>
    <lineage>
        <taxon>Eukaryota</taxon>
        <taxon>Metazoa</taxon>
        <taxon>Chordata</taxon>
        <taxon>Craniata</taxon>
        <taxon>Vertebrata</taxon>
        <taxon>Euteleostomi</taxon>
        <taxon>Actinopterygii</taxon>
        <taxon>Neopterygii</taxon>
        <taxon>Teleostei</taxon>
        <taxon>Neoteleostei</taxon>
        <taxon>Acanthomorphata</taxon>
        <taxon>Ovalentaria</taxon>
        <taxon>Atherinomorphae</taxon>
        <taxon>Cyprinodontiformes</taxon>
        <taxon>Goodeidae</taxon>
        <taxon>Ilyodon</taxon>
    </lineage>
</organism>
<reference evidence="1 2" key="1">
    <citation type="submission" date="2021-06" db="EMBL/GenBank/DDBJ databases">
        <authorList>
            <person name="Palmer J.M."/>
        </authorList>
    </citation>
    <scope>NUCLEOTIDE SEQUENCE [LARGE SCALE GENOMIC DNA]</scope>
    <source>
        <strain evidence="2">if_2019</strain>
        <tissue evidence="1">Muscle</tissue>
    </source>
</reference>
<gene>
    <name evidence="1" type="ORF">ILYODFUR_023928</name>
</gene>
<dbReference type="Proteomes" id="UP001482620">
    <property type="component" value="Unassembled WGS sequence"/>
</dbReference>
<dbReference type="EMBL" id="JAHRIQ010014372">
    <property type="protein sequence ID" value="MEQ2226080.1"/>
    <property type="molecule type" value="Genomic_DNA"/>
</dbReference>
<proteinExistence type="predicted"/>
<evidence type="ECO:0000313" key="1">
    <source>
        <dbReference type="EMBL" id="MEQ2226080.1"/>
    </source>
</evidence>
<protein>
    <submittedName>
        <fullName evidence="1">Uncharacterized protein</fullName>
    </submittedName>
</protein>
<evidence type="ECO:0000313" key="2">
    <source>
        <dbReference type="Proteomes" id="UP001482620"/>
    </source>
</evidence>
<name>A0ABV0SZN7_9TELE</name>
<keyword evidence="2" id="KW-1185">Reference proteome</keyword>
<sequence>MIQSSEQCRSSKTTFRLSLVFSQVKKKAQVQDLGVPCYQQPVKNTHLVSISAKNPKDEADFGSNQVIPKERSAVSDGHFSCVVPNLLLCKGKTGRIDLEAHTEQHI</sequence>
<comment type="caution">
    <text evidence="1">The sequence shown here is derived from an EMBL/GenBank/DDBJ whole genome shotgun (WGS) entry which is preliminary data.</text>
</comment>